<comment type="caution">
    <text evidence="2">The sequence shown here is derived from an EMBL/GenBank/DDBJ whole genome shotgun (WGS) entry which is preliminary data.</text>
</comment>
<evidence type="ECO:0000313" key="3">
    <source>
        <dbReference type="Proteomes" id="UP001066276"/>
    </source>
</evidence>
<dbReference type="Proteomes" id="UP001066276">
    <property type="component" value="Chromosome 8"/>
</dbReference>
<evidence type="ECO:0000256" key="1">
    <source>
        <dbReference type="SAM" id="MobiDB-lite"/>
    </source>
</evidence>
<proteinExistence type="predicted"/>
<gene>
    <name evidence="2" type="ORF">NDU88_007641</name>
</gene>
<evidence type="ECO:0000313" key="2">
    <source>
        <dbReference type="EMBL" id="KAJ1119456.1"/>
    </source>
</evidence>
<reference evidence="2" key="1">
    <citation type="journal article" date="2022" name="bioRxiv">
        <title>Sequencing and chromosome-scale assembly of the giantPleurodeles waltlgenome.</title>
        <authorList>
            <person name="Brown T."/>
            <person name="Elewa A."/>
            <person name="Iarovenko S."/>
            <person name="Subramanian E."/>
            <person name="Araus A.J."/>
            <person name="Petzold A."/>
            <person name="Susuki M."/>
            <person name="Suzuki K.-i.T."/>
            <person name="Hayashi T."/>
            <person name="Toyoda A."/>
            <person name="Oliveira C."/>
            <person name="Osipova E."/>
            <person name="Leigh N.D."/>
            <person name="Simon A."/>
            <person name="Yun M.H."/>
        </authorList>
    </citation>
    <scope>NUCLEOTIDE SEQUENCE</scope>
    <source>
        <strain evidence="2">20211129_DDA</strain>
        <tissue evidence="2">Liver</tissue>
    </source>
</reference>
<accession>A0AAV7NVI8</accession>
<sequence length="85" mass="9446">MCKRYSHLEAQMRIYFERDFAATLFFCEGGRIQCESRTDRGSEQLFCAHKGGTCSRAIDGGKGERKKFFATGQNPEKANGSPSAA</sequence>
<keyword evidence="3" id="KW-1185">Reference proteome</keyword>
<protein>
    <submittedName>
        <fullName evidence="2">Uncharacterized protein</fullName>
    </submittedName>
</protein>
<dbReference type="EMBL" id="JANPWB010000012">
    <property type="protein sequence ID" value="KAJ1119456.1"/>
    <property type="molecule type" value="Genomic_DNA"/>
</dbReference>
<dbReference type="AlphaFoldDB" id="A0AAV7NVI8"/>
<feature type="compositionally biased region" description="Polar residues" evidence="1">
    <location>
        <begin position="71"/>
        <end position="85"/>
    </location>
</feature>
<name>A0AAV7NVI8_PLEWA</name>
<organism evidence="2 3">
    <name type="scientific">Pleurodeles waltl</name>
    <name type="common">Iberian ribbed newt</name>
    <dbReference type="NCBI Taxonomy" id="8319"/>
    <lineage>
        <taxon>Eukaryota</taxon>
        <taxon>Metazoa</taxon>
        <taxon>Chordata</taxon>
        <taxon>Craniata</taxon>
        <taxon>Vertebrata</taxon>
        <taxon>Euteleostomi</taxon>
        <taxon>Amphibia</taxon>
        <taxon>Batrachia</taxon>
        <taxon>Caudata</taxon>
        <taxon>Salamandroidea</taxon>
        <taxon>Salamandridae</taxon>
        <taxon>Pleurodelinae</taxon>
        <taxon>Pleurodeles</taxon>
    </lineage>
</organism>
<feature type="region of interest" description="Disordered" evidence="1">
    <location>
        <begin position="66"/>
        <end position="85"/>
    </location>
</feature>